<accession>A0A2N3KWX3</accession>
<evidence type="ECO:0008006" key="4">
    <source>
        <dbReference type="Google" id="ProtNLM"/>
    </source>
</evidence>
<keyword evidence="1" id="KW-1133">Transmembrane helix</keyword>
<comment type="caution">
    <text evidence="2">The sequence shown here is derived from an EMBL/GenBank/DDBJ whole genome shotgun (WGS) entry which is preliminary data.</text>
</comment>
<dbReference type="AlphaFoldDB" id="A0A2N3KWX3"/>
<evidence type="ECO:0000313" key="2">
    <source>
        <dbReference type="EMBL" id="PKR55072.1"/>
    </source>
</evidence>
<name>A0A2N3KWX3_9PROT</name>
<organism evidence="2 3">
    <name type="scientific">Thalassospira marina</name>
    <dbReference type="NCBI Taxonomy" id="2048283"/>
    <lineage>
        <taxon>Bacteria</taxon>
        <taxon>Pseudomonadati</taxon>
        <taxon>Pseudomonadota</taxon>
        <taxon>Alphaproteobacteria</taxon>
        <taxon>Rhodospirillales</taxon>
        <taxon>Thalassospiraceae</taxon>
        <taxon>Thalassospira</taxon>
    </lineage>
</organism>
<protein>
    <recommendedName>
        <fullName evidence="4">DUF4760 domain-containing protein</fullName>
    </recommendedName>
</protein>
<gene>
    <name evidence="2" type="ORF">COO20_06705</name>
</gene>
<keyword evidence="1" id="KW-0472">Membrane</keyword>
<feature type="transmembrane region" description="Helical" evidence="1">
    <location>
        <begin position="55"/>
        <end position="73"/>
    </location>
</feature>
<evidence type="ECO:0000313" key="3">
    <source>
        <dbReference type="Proteomes" id="UP000233597"/>
    </source>
</evidence>
<reference evidence="2 3" key="1">
    <citation type="submission" date="2017-09" db="EMBL/GenBank/DDBJ databases">
        <title>Biodiversity and function of Thalassospira species in the particle-attached aromatic-hydrocarbon-degrading consortia from the surface seawater of the South China Sea.</title>
        <authorList>
            <person name="Dong C."/>
            <person name="Liu R."/>
            <person name="Shao Z."/>
        </authorList>
    </citation>
    <scope>NUCLEOTIDE SEQUENCE [LARGE SCALE GENOMIC DNA]</scope>
    <source>
        <strain evidence="2 3">CSC1P2</strain>
    </source>
</reference>
<evidence type="ECO:0000256" key="1">
    <source>
        <dbReference type="SAM" id="Phobius"/>
    </source>
</evidence>
<keyword evidence="1" id="KW-0812">Transmembrane</keyword>
<feature type="transmembrane region" description="Helical" evidence="1">
    <location>
        <begin position="12"/>
        <end position="35"/>
    </location>
</feature>
<sequence length="233" mass="26251">MRLKQFWGNVSIWWPVAFVLFAAVLVIIFGIWGGGFVAGNTDAFSNAIRSLQWETMTAGLFGLAGGCLVLVATRQQIEHVKRHAIEQVVDQELSPYFQLEADIRYLVQDAEILREASSSWRVINNTRNYYDPETTSLLLILNSRMNDLISGGTSPVVVSKVLRLIRAHIIQYYRWADNDQPNAESETIALLCPAIVELHEAILTHREQLIRARSNEFDFNVTDSSAAGLDRNS</sequence>
<dbReference type="EMBL" id="NWTK01000003">
    <property type="protein sequence ID" value="PKR55072.1"/>
    <property type="molecule type" value="Genomic_DNA"/>
</dbReference>
<dbReference type="Proteomes" id="UP000233597">
    <property type="component" value="Unassembled WGS sequence"/>
</dbReference>
<proteinExistence type="predicted"/>